<evidence type="ECO:0000313" key="2">
    <source>
        <dbReference type="EMBL" id="CAH1790470.1"/>
    </source>
</evidence>
<feature type="compositionally biased region" description="Low complexity" evidence="1">
    <location>
        <begin position="600"/>
        <end position="618"/>
    </location>
</feature>
<dbReference type="Gene3D" id="2.60.40.2840">
    <property type="match status" value="1"/>
</dbReference>
<feature type="region of interest" description="Disordered" evidence="1">
    <location>
        <begin position="334"/>
        <end position="410"/>
    </location>
</feature>
<dbReference type="InterPro" id="IPR035892">
    <property type="entry name" value="C2_domain_sf"/>
</dbReference>
<feature type="compositionally biased region" description="Polar residues" evidence="1">
    <location>
        <begin position="565"/>
        <end position="582"/>
    </location>
</feature>
<dbReference type="Gene3D" id="2.60.40.150">
    <property type="entry name" value="C2 domain"/>
    <property type="match status" value="1"/>
</dbReference>
<protein>
    <submittedName>
        <fullName evidence="2">Uncharacterized protein</fullName>
    </submittedName>
</protein>
<dbReference type="OrthoDB" id="5987976at2759"/>
<evidence type="ECO:0000256" key="1">
    <source>
        <dbReference type="SAM" id="MobiDB-lite"/>
    </source>
</evidence>
<dbReference type="EMBL" id="CAIIXF020000007">
    <property type="protein sequence ID" value="CAH1790470.1"/>
    <property type="molecule type" value="Genomic_DNA"/>
</dbReference>
<feature type="region of interest" description="Disordered" evidence="1">
    <location>
        <begin position="547"/>
        <end position="618"/>
    </location>
</feature>
<dbReference type="SMART" id="SM00239">
    <property type="entry name" value="C2"/>
    <property type="match status" value="1"/>
</dbReference>
<feature type="compositionally biased region" description="Low complexity" evidence="1">
    <location>
        <begin position="551"/>
        <end position="564"/>
    </location>
</feature>
<sequence>MASASASLSQSTECLHGSEAILPNTLSLSSLNNFGRLRLHDRANSDTNLAFTDFLKESSKLTVDKTDYYLAAGDKLLVHWDIKEKVGSTDWIGLFLGGEGNRHRWIDYKNRGVNQAQQGELVWQLDENDEFFNAAVTKVEFRYYHGATGSLRATSPIITVHNPNAVTSTWGTSQSHGTRSKTQAADPAQLIRFTVQDMQALYLKKGMFFNPDPYVKLSVQPGKRSTFPRLRHHGQEKRSTIKQNTTSPVWYHEDFLFEALPTDVLEFEVKDKFAKSRPTISRFLGKLTVPVQRLVDRAALGSARELSFNLMRRNPSDNVSGVLTFSIEIDLTQLQSNHSSPRSSRRSLQNQRRVNSFATDHSPSPTNSPNSRRRKKRVNTDPGIVTNHVESTTDRVSQHNDTSAENDIGGSHISLSALSRGRIADSFEIEDESLLSQSPGSLNAIPNIECGEFASQLVLEAVDSSQGVVRKDSRSNSSATPPSSKTQVGTESGNSGASGSSVSGTVPLTAEHLKTLDPMQACGMPPKSNVASFDSMEAFVGSLDNIKRFQGNSSSPESNNGENSATEQNQSSDDTHSNNVQRLNEEVTTEQSDRTELTSAQTQNEANQTQNEADTAES</sequence>
<dbReference type="Pfam" id="PF00168">
    <property type="entry name" value="C2"/>
    <property type="match status" value="1"/>
</dbReference>
<feature type="compositionally biased region" description="Low complexity" evidence="1">
    <location>
        <begin position="335"/>
        <end position="370"/>
    </location>
</feature>
<dbReference type="AlphaFoldDB" id="A0A8J1YAR8"/>
<dbReference type="Pfam" id="PF16562">
    <property type="entry name" value="HECW_N"/>
    <property type="match status" value="1"/>
</dbReference>
<proteinExistence type="predicted"/>
<comment type="caution">
    <text evidence="2">The sequence shown here is derived from an EMBL/GenBank/DDBJ whole genome shotgun (WGS) entry which is preliminary data.</text>
</comment>
<feature type="non-terminal residue" evidence="2">
    <location>
        <position position="1"/>
    </location>
</feature>
<dbReference type="Proteomes" id="UP000749559">
    <property type="component" value="Unassembled WGS sequence"/>
</dbReference>
<dbReference type="CDD" id="cd08691">
    <property type="entry name" value="C2_NEDL1-like"/>
    <property type="match status" value="1"/>
</dbReference>
<dbReference type="PROSITE" id="PS50004">
    <property type="entry name" value="C2"/>
    <property type="match status" value="1"/>
</dbReference>
<dbReference type="SUPFAM" id="SSF49562">
    <property type="entry name" value="C2 domain (Calcium/lipid-binding domain, CaLB)"/>
    <property type="match status" value="1"/>
</dbReference>
<feature type="compositionally biased region" description="Low complexity" evidence="1">
    <location>
        <begin position="475"/>
        <end position="504"/>
    </location>
</feature>
<accession>A0A8J1YAR8</accession>
<organism evidence="2 3">
    <name type="scientific">Owenia fusiformis</name>
    <name type="common">Polychaete worm</name>
    <dbReference type="NCBI Taxonomy" id="6347"/>
    <lineage>
        <taxon>Eukaryota</taxon>
        <taxon>Metazoa</taxon>
        <taxon>Spiralia</taxon>
        <taxon>Lophotrochozoa</taxon>
        <taxon>Annelida</taxon>
        <taxon>Polychaeta</taxon>
        <taxon>Sedentaria</taxon>
        <taxon>Canalipalpata</taxon>
        <taxon>Sabellida</taxon>
        <taxon>Oweniida</taxon>
        <taxon>Oweniidae</taxon>
        <taxon>Owenia</taxon>
    </lineage>
</organism>
<evidence type="ECO:0000313" key="3">
    <source>
        <dbReference type="Proteomes" id="UP000749559"/>
    </source>
</evidence>
<gene>
    <name evidence="2" type="ORF">OFUS_LOCUS15672</name>
</gene>
<keyword evidence="3" id="KW-1185">Reference proteome</keyword>
<name>A0A8J1YAR8_OWEFU</name>
<dbReference type="InterPro" id="IPR000008">
    <property type="entry name" value="C2_dom"/>
</dbReference>
<dbReference type="InterPro" id="IPR037795">
    <property type="entry name" value="C2_HECW"/>
</dbReference>
<reference evidence="2" key="1">
    <citation type="submission" date="2022-03" db="EMBL/GenBank/DDBJ databases">
        <authorList>
            <person name="Martin C."/>
        </authorList>
    </citation>
    <scope>NUCLEOTIDE SEQUENCE</scope>
</reference>
<dbReference type="InterPro" id="IPR032348">
    <property type="entry name" value="HECW_N"/>
</dbReference>
<feature type="region of interest" description="Disordered" evidence="1">
    <location>
        <begin position="467"/>
        <end position="505"/>
    </location>
</feature>